<dbReference type="Pfam" id="PF04972">
    <property type="entry name" value="BON"/>
    <property type="match status" value="1"/>
</dbReference>
<dbReference type="AlphaFoldDB" id="A0A6N1V9Z6"/>
<feature type="signal peptide" evidence="2">
    <location>
        <begin position="1"/>
        <end position="22"/>
    </location>
</feature>
<feature type="chain" id="PRO_5027021991" evidence="2">
    <location>
        <begin position="23"/>
        <end position="462"/>
    </location>
</feature>
<gene>
    <name evidence="4" type="ORF">HTY61_04580</name>
</gene>
<feature type="domain" description="BON" evidence="3">
    <location>
        <begin position="110"/>
        <end position="179"/>
    </location>
</feature>
<dbReference type="InterPro" id="IPR001775">
    <property type="entry name" value="GspD/PilQ"/>
</dbReference>
<protein>
    <submittedName>
        <fullName evidence="4">Type II and III secretion system protein family protein</fullName>
    </submittedName>
</protein>
<dbReference type="PANTHER" id="PTHR30332:SF17">
    <property type="entry name" value="TYPE IV PILIATION SYSTEM PROTEIN DR_0774-RELATED"/>
    <property type="match status" value="1"/>
</dbReference>
<dbReference type="SMART" id="SM00749">
    <property type="entry name" value="BON"/>
    <property type="match status" value="1"/>
</dbReference>
<keyword evidence="2" id="KW-0732">Signal</keyword>
<dbReference type="PROSITE" id="PS50914">
    <property type="entry name" value="BON"/>
    <property type="match status" value="1"/>
</dbReference>
<dbReference type="InterPro" id="IPR014004">
    <property type="entry name" value="Transpt-assoc_nodulatn_dom_bac"/>
</dbReference>
<dbReference type="Proteomes" id="UP000509367">
    <property type="component" value="Chromosome"/>
</dbReference>
<dbReference type="InterPro" id="IPR004846">
    <property type="entry name" value="T2SS/T3SS_dom"/>
</dbReference>
<dbReference type="Pfam" id="PF00263">
    <property type="entry name" value="Secretin"/>
    <property type="match status" value="1"/>
</dbReference>
<dbReference type="Pfam" id="PF13629">
    <property type="entry name" value="T2SS-T3SS_pil_N"/>
    <property type="match status" value="1"/>
</dbReference>
<proteinExistence type="inferred from homology"/>
<dbReference type="InterPro" id="IPR050810">
    <property type="entry name" value="Bact_Secretion_Sys_Channel"/>
</dbReference>
<comment type="similarity">
    <text evidence="1">Belongs to the bacterial secretin family.</text>
</comment>
<accession>A0A6N1V9Z6</accession>
<dbReference type="PRINTS" id="PR00811">
    <property type="entry name" value="BCTERIALGSPD"/>
</dbReference>
<dbReference type="GO" id="GO:0015627">
    <property type="term" value="C:type II protein secretion system complex"/>
    <property type="evidence" value="ECO:0007669"/>
    <property type="project" value="TreeGrafter"/>
</dbReference>
<evidence type="ECO:0000313" key="4">
    <source>
        <dbReference type="EMBL" id="QKV17784.1"/>
    </source>
</evidence>
<dbReference type="RefSeq" id="WP_175275681.1">
    <property type="nucleotide sequence ID" value="NZ_CP054836.1"/>
</dbReference>
<evidence type="ECO:0000256" key="1">
    <source>
        <dbReference type="RuleBase" id="RU004003"/>
    </source>
</evidence>
<name>A0A6N1V9Z6_9HYPH</name>
<dbReference type="InterPro" id="IPR007055">
    <property type="entry name" value="BON_dom"/>
</dbReference>
<organism evidence="4 5">
    <name type="scientific">Oricola thermophila</name>
    <dbReference type="NCBI Taxonomy" id="2742145"/>
    <lineage>
        <taxon>Bacteria</taxon>
        <taxon>Pseudomonadati</taxon>
        <taxon>Pseudomonadota</taxon>
        <taxon>Alphaproteobacteria</taxon>
        <taxon>Hyphomicrobiales</taxon>
        <taxon>Ahrensiaceae</taxon>
        <taxon>Oricola</taxon>
    </lineage>
</organism>
<dbReference type="EMBL" id="CP054836">
    <property type="protein sequence ID" value="QKV17784.1"/>
    <property type="molecule type" value="Genomic_DNA"/>
</dbReference>
<reference evidence="4 5" key="1">
    <citation type="submission" date="2020-06" db="EMBL/GenBank/DDBJ databases">
        <title>Oricola thermophila sp. nov. isolated from a tidal sediments.</title>
        <authorList>
            <person name="Kwon K.K."/>
            <person name="Yang S.-H."/>
            <person name="Park M.-J."/>
        </authorList>
    </citation>
    <scope>NUCLEOTIDE SEQUENCE [LARGE SCALE GENOMIC DNA]</scope>
    <source>
        <strain evidence="4 5">MEBiC13590</strain>
    </source>
</reference>
<dbReference type="KEGG" id="orm:HTY61_04580"/>
<dbReference type="GO" id="GO:0009306">
    <property type="term" value="P:protein secretion"/>
    <property type="evidence" value="ECO:0007669"/>
    <property type="project" value="InterPro"/>
</dbReference>
<evidence type="ECO:0000256" key="2">
    <source>
        <dbReference type="SAM" id="SignalP"/>
    </source>
</evidence>
<evidence type="ECO:0000313" key="5">
    <source>
        <dbReference type="Proteomes" id="UP000509367"/>
    </source>
</evidence>
<dbReference type="PANTHER" id="PTHR30332">
    <property type="entry name" value="PROBABLE GENERAL SECRETION PATHWAY PROTEIN D"/>
    <property type="match status" value="1"/>
</dbReference>
<dbReference type="InterPro" id="IPR032789">
    <property type="entry name" value="T2SS-T3SS_pil_N"/>
</dbReference>
<keyword evidence="5" id="KW-1185">Reference proteome</keyword>
<evidence type="ECO:0000259" key="3">
    <source>
        <dbReference type="PROSITE" id="PS50914"/>
    </source>
</evidence>
<sequence>MKRSHPFLNAFFGILAAGAGLAAVAPSDAALADANVINITSGGTHLITVEKGKPKTIRTQNAFHEIVVGDPEIANVQPLTNRSFYVLGVSAGTTGIALFDAQKQLIGSVDIEVSVDTTRLKSAIRQNVPDADIKVTTTNGQVVLSGDAPDQVSADRAKEIAAKFAGSEEEIINSVNITSSQQVQLNVRFVEINRNAGHELGVDINRLSYDSETRYKDRGAVGYSSIGNFFGAAISGGLNVDVAIKAMEKRGVARRLAEPNLVARSGETASFLAGGEYPIAITDDDGKVTVTYKKFGVGLEFTPTVLKGGLISLEIEPEVSSIDQSYDSFGYPVFSVRRAKTSVDLKSGQSFMMAGLFQVESDVARDNLPGARKLPVIGALFSSKEFQRKETDLVMIVTPHLVQPIQPATPATTPLDGSRPATEFESTILGVDEMRSAAIAKTADGMPAMRTSGHILTLDLDQ</sequence>